<gene>
    <name evidence="2" type="ORF">GO495_29400</name>
</gene>
<sequence>MKRNPLLIVCCLAAVAFIYSCQKTSESMPNPKPTGGEKALIHLRLGGDITINQSALPGSRKAHNYVFARTLRDSTIYAVDVRIGNTPYAAGVFNNPDSISLELPTNTSYTITAAAFKRGSGEGLYYEENAIGLQYFLNPLNRSLGNKMYYTANDSNFLSNLTYATTFAADTISPYGGFFPELDSYTGSVYFNADSSQTLNIPMRRVVFGIKYSAVNFTDGYLIVKYSNSMQTKYLTPNNIDNSLSIYTADEFRHRDAITSWERILFTLKWVKSDGTTITLGDKELFPPNRSYITTVNITLPTTSTTTNTGIGISITDTAWTSTNVINF</sequence>
<reference evidence="2 3" key="1">
    <citation type="submission" date="2019-12" db="EMBL/GenBank/DDBJ databases">
        <title>The draft genomic sequence of strain Chitinophaga oryziterrae JCM 16595.</title>
        <authorList>
            <person name="Zhang X."/>
        </authorList>
    </citation>
    <scope>NUCLEOTIDE SEQUENCE [LARGE SCALE GENOMIC DNA]</scope>
    <source>
        <strain evidence="2 3">JCM 16595</strain>
    </source>
</reference>
<dbReference type="EMBL" id="WRXO01000012">
    <property type="protein sequence ID" value="MVT44746.1"/>
    <property type="molecule type" value="Genomic_DNA"/>
</dbReference>
<feature type="signal peptide" evidence="1">
    <location>
        <begin position="1"/>
        <end position="22"/>
    </location>
</feature>
<dbReference type="OrthoDB" id="670036at2"/>
<dbReference type="PROSITE" id="PS51257">
    <property type="entry name" value="PROKAR_LIPOPROTEIN"/>
    <property type="match status" value="1"/>
</dbReference>
<dbReference type="RefSeq" id="WP_157303533.1">
    <property type="nucleotide sequence ID" value="NZ_BAAAZB010000018.1"/>
</dbReference>
<keyword evidence="1" id="KW-0732">Signal</keyword>
<keyword evidence="3" id="KW-1185">Reference proteome</keyword>
<accession>A0A6N8JK42</accession>
<evidence type="ECO:0000256" key="1">
    <source>
        <dbReference type="SAM" id="SignalP"/>
    </source>
</evidence>
<dbReference type="AlphaFoldDB" id="A0A6N8JK42"/>
<evidence type="ECO:0000313" key="3">
    <source>
        <dbReference type="Proteomes" id="UP000468388"/>
    </source>
</evidence>
<proteinExistence type="predicted"/>
<name>A0A6N8JK42_9BACT</name>
<feature type="chain" id="PRO_5026876360" evidence="1">
    <location>
        <begin position="23"/>
        <end position="328"/>
    </location>
</feature>
<comment type="caution">
    <text evidence="2">The sequence shown here is derived from an EMBL/GenBank/DDBJ whole genome shotgun (WGS) entry which is preliminary data.</text>
</comment>
<organism evidence="2 3">
    <name type="scientific">Chitinophaga oryziterrae</name>
    <dbReference type="NCBI Taxonomy" id="1031224"/>
    <lineage>
        <taxon>Bacteria</taxon>
        <taxon>Pseudomonadati</taxon>
        <taxon>Bacteroidota</taxon>
        <taxon>Chitinophagia</taxon>
        <taxon>Chitinophagales</taxon>
        <taxon>Chitinophagaceae</taxon>
        <taxon>Chitinophaga</taxon>
    </lineage>
</organism>
<dbReference type="Proteomes" id="UP000468388">
    <property type="component" value="Unassembled WGS sequence"/>
</dbReference>
<protein>
    <submittedName>
        <fullName evidence="2">Uncharacterized protein</fullName>
    </submittedName>
</protein>
<evidence type="ECO:0000313" key="2">
    <source>
        <dbReference type="EMBL" id="MVT44746.1"/>
    </source>
</evidence>